<dbReference type="Gene3D" id="3.90.1150.10">
    <property type="entry name" value="Aspartate Aminotransferase, domain 1"/>
    <property type="match status" value="1"/>
</dbReference>
<name>A0A062UCG3_9PROT</name>
<dbReference type="EMBL" id="AWFG01000052">
    <property type="protein sequence ID" value="KCZ56007.1"/>
    <property type="molecule type" value="Genomic_DNA"/>
</dbReference>
<comment type="similarity">
    <text evidence="2">Belongs to the class-V pyridoxal-phosphate-dependent aminotransferase family. Csd subfamily.</text>
</comment>
<dbReference type="OrthoDB" id="9804366at2"/>
<organism evidence="8 9">
    <name type="scientific">Hyphomonas chukchiensis</name>
    <dbReference type="NCBI Taxonomy" id="1280947"/>
    <lineage>
        <taxon>Bacteria</taxon>
        <taxon>Pseudomonadati</taxon>
        <taxon>Pseudomonadota</taxon>
        <taxon>Alphaproteobacteria</taxon>
        <taxon>Hyphomonadales</taxon>
        <taxon>Hyphomonadaceae</taxon>
        <taxon>Hyphomonas</taxon>
    </lineage>
</organism>
<dbReference type="RefSeq" id="WP_034742065.1">
    <property type="nucleotide sequence ID" value="NZ_AWFG01000052.1"/>
</dbReference>
<dbReference type="EC" id="2.8.1.7" evidence="3"/>
<sequence>MTRAFDVSEIRKEFPILARQVNGKPLVYLDNAASAQKPNAVIDAIANQSRTAYANVHRGIHTLSNETTEAYEAGREAARGFLNAPDTHGVIFTKGATEGINLVASSLAGTIQPGDEIVLSVMEHHSNIVPWHFLRERHGAVLRWVGLHEDGSLDMDGLREAVGPRTRMVAISHMSNVLGTVNDVAEVGRIAHAAGARVLVDGCQSAVHMSVDVQVLDCDWFVFSGHKLYGPTGIGILYGKADALAEARPYQGGGEMIETVSMDRITYNEAPHKFEAGTPPILEAIGLGAAIGWYRQFDQAEIEAHEHALYNRALEGLRGINGLRIHGEAPGKGAVLAFSLEGAHPHDLAQILDRYGVAIRAGHHCAQPLMTHLGVSATARASFGIYNTEAEVDVFIEALEKARGMLV</sequence>
<dbReference type="Gene3D" id="3.40.640.10">
    <property type="entry name" value="Type I PLP-dependent aspartate aminotransferase-like (Major domain)"/>
    <property type="match status" value="1"/>
</dbReference>
<evidence type="ECO:0000256" key="4">
    <source>
        <dbReference type="ARBA" id="ARBA00022679"/>
    </source>
</evidence>
<evidence type="ECO:0000259" key="7">
    <source>
        <dbReference type="Pfam" id="PF00266"/>
    </source>
</evidence>
<keyword evidence="4" id="KW-0808">Transferase</keyword>
<comment type="caution">
    <text evidence="8">The sequence shown here is derived from an EMBL/GenBank/DDBJ whole genome shotgun (WGS) entry which is preliminary data.</text>
</comment>
<dbReference type="GO" id="GO:0030170">
    <property type="term" value="F:pyridoxal phosphate binding"/>
    <property type="evidence" value="ECO:0007669"/>
    <property type="project" value="InterPro"/>
</dbReference>
<comment type="cofactor">
    <cofactor evidence="1">
        <name>pyridoxal 5'-phosphate</name>
        <dbReference type="ChEBI" id="CHEBI:597326"/>
    </cofactor>
</comment>
<dbReference type="PATRIC" id="fig|1280947.3.peg.2836"/>
<dbReference type="NCBIfam" id="TIGR01979">
    <property type="entry name" value="sufS"/>
    <property type="match status" value="1"/>
</dbReference>
<dbReference type="InterPro" id="IPR015421">
    <property type="entry name" value="PyrdxlP-dep_Trfase_major"/>
</dbReference>
<dbReference type="CDD" id="cd06453">
    <property type="entry name" value="SufS_like"/>
    <property type="match status" value="1"/>
</dbReference>
<dbReference type="InterPro" id="IPR000192">
    <property type="entry name" value="Aminotrans_V_dom"/>
</dbReference>
<proteinExistence type="inferred from homology"/>
<evidence type="ECO:0000256" key="1">
    <source>
        <dbReference type="ARBA" id="ARBA00001933"/>
    </source>
</evidence>
<dbReference type="PANTHER" id="PTHR43586">
    <property type="entry name" value="CYSTEINE DESULFURASE"/>
    <property type="match status" value="1"/>
</dbReference>
<evidence type="ECO:0000256" key="2">
    <source>
        <dbReference type="ARBA" id="ARBA00010447"/>
    </source>
</evidence>
<reference evidence="8 9" key="1">
    <citation type="journal article" date="2014" name="Antonie Van Leeuwenhoek">
        <title>Hyphomonas beringensis sp. nov. and Hyphomonas chukchiensis sp. nov., isolated from surface seawater of the Bering Sea and Chukchi Sea.</title>
        <authorList>
            <person name="Li C."/>
            <person name="Lai Q."/>
            <person name="Li G."/>
            <person name="Dong C."/>
            <person name="Wang J."/>
            <person name="Liao Y."/>
            <person name="Shao Z."/>
        </authorList>
    </citation>
    <scope>NUCLEOTIDE SEQUENCE [LARGE SCALE GENOMIC DNA]</scope>
    <source>
        <strain evidence="8 9">BH-BN04-4</strain>
    </source>
</reference>
<feature type="domain" description="Aminotransferase class V" evidence="7">
    <location>
        <begin position="27"/>
        <end position="395"/>
    </location>
</feature>
<comment type="catalytic activity">
    <reaction evidence="6">
        <text>(sulfur carrier)-H + L-cysteine = (sulfur carrier)-SH + L-alanine</text>
        <dbReference type="Rhea" id="RHEA:43892"/>
        <dbReference type="Rhea" id="RHEA-COMP:14737"/>
        <dbReference type="Rhea" id="RHEA-COMP:14739"/>
        <dbReference type="ChEBI" id="CHEBI:29917"/>
        <dbReference type="ChEBI" id="CHEBI:35235"/>
        <dbReference type="ChEBI" id="CHEBI:57972"/>
        <dbReference type="ChEBI" id="CHEBI:64428"/>
        <dbReference type="EC" id="2.8.1.7"/>
    </reaction>
</comment>
<dbReference type="GO" id="GO:0006534">
    <property type="term" value="P:cysteine metabolic process"/>
    <property type="evidence" value="ECO:0007669"/>
    <property type="project" value="InterPro"/>
</dbReference>
<evidence type="ECO:0000256" key="3">
    <source>
        <dbReference type="ARBA" id="ARBA00012239"/>
    </source>
</evidence>
<gene>
    <name evidence="8" type="ORF">HY30_07060</name>
</gene>
<keyword evidence="5" id="KW-0663">Pyridoxal phosphate</keyword>
<dbReference type="SUPFAM" id="SSF53383">
    <property type="entry name" value="PLP-dependent transferases"/>
    <property type="match status" value="1"/>
</dbReference>
<dbReference type="PANTHER" id="PTHR43586:SF8">
    <property type="entry name" value="CYSTEINE DESULFURASE 1, CHLOROPLASTIC"/>
    <property type="match status" value="1"/>
</dbReference>
<dbReference type="Pfam" id="PF00266">
    <property type="entry name" value="Aminotran_5"/>
    <property type="match status" value="1"/>
</dbReference>
<evidence type="ECO:0000256" key="6">
    <source>
        <dbReference type="ARBA" id="ARBA00050776"/>
    </source>
</evidence>
<dbReference type="AlphaFoldDB" id="A0A062UCG3"/>
<protein>
    <recommendedName>
        <fullName evidence="3">cysteine desulfurase</fullName>
        <ecNumber evidence="3">2.8.1.7</ecNumber>
    </recommendedName>
</protein>
<evidence type="ECO:0000313" key="8">
    <source>
        <dbReference type="EMBL" id="KCZ56007.1"/>
    </source>
</evidence>
<dbReference type="eggNOG" id="COG0520">
    <property type="taxonomic scope" value="Bacteria"/>
</dbReference>
<dbReference type="GO" id="GO:0031071">
    <property type="term" value="F:cysteine desulfurase activity"/>
    <property type="evidence" value="ECO:0007669"/>
    <property type="project" value="UniProtKB-EC"/>
</dbReference>
<dbReference type="InterPro" id="IPR010970">
    <property type="entry name" value="Cys_dSase_SufS"/>
</dbReference>
<dbReference type="InterPro" id="IPR015422">
    <property type="entry name" value="PyrdxlP-dep_Trfase_small"/>
</dbReference>
<dbReference type="STRING" id="1280947.HY30_07060"/>
<accession>A0A062UCG3</accession>
<evidence type="ECO:0000313" key="9">
    <source>
        <dbReference type="Proteomes" id="UP000027190"/>
    </source>
</evidence>
<evidence type="ECO:0000256" key="5">
    <source>
        <dbReference type="ARBA" id="ARBA00022898"/>
    </source>
</evidence>
<dbReference type="Proteomes" id="UP000027190">
    <property type="component" value="Unassembled WGS sequence"/>
</dbReference>
<dbReference type="InterPro" id="IPR015424">
    <property type="entry name" value="PyrdxlP-dep_Trfase"/>
</dbReference>
<keyword evidence="9" id="KW-1185">Reference proteome</keyword>